<accession>A0A077UGD7</accession>
<dbReference type="InterPro" id="IPR000843">
    <property type="entry name" value="HTH_LacI"/>
</dbReference>
<dbReference type="PROSITE" id="PS50932">
    <property type="entry name" value="HTH_LACI_2"/>
    <property type="match status" value="1"/>
</dbReference>
<sequence>MTTIKDVAKKAGVSPSTVSRVIKGNQRISEATISKVKKVMEELNYFPNTAARTLITNQTYKIGLVLKGSEEPVRLNPFYINVLLGISEECNQHGYGTQTTVSNNMDDLKEEVFKMIKQRMVDAFILLYSKNDDPIKQMLMEENMPFIVIGKPTSDSDYKFTHIDNNNVLASENLTQHVINQDVDEILFITEKGNFEVSKDRVKGFEKIVSQHNINYQIIETNSERESILSFLQGQQARLKDPNIKQAIISLDAMLHLAILSVLYELNIEIPNDILTATFNDSYLTEIASPPQTCIDIKPRLLGQQAGNAILKILNKREQNVIELVIIDTELVIRKSTQR</sequence>
<evidence type="ECO:0000313" key="6">
    <source>
        <dbReference type="EMBL" id="CDR27305.1"/>
    </source>
</evidence>
<dbReference type="SUPFAM" id="SSF47413">
    <property type="entry name" value="lambda repressor-like DNA-binding domains"/>
    <property type="match status" value="1"/>
</dbReference>
<dbReference type="SMART" id="SM00354">
    <property type="entry name" value="HTH_LACI"/>
    <property type="match status" value="1"/>
</dbReference>
<dbReference type="AlphaFoldDB" id="A0A077UGD7"/>
<keyword evidence="3" id="KW-0804">Transcription</keyword>
<keyword evidence="1" id="KW-0805">Transcription regulation</keyword>
<dbReference type="InterPro" id="IPR028082">
    <property type="entry name" value="Peripla_BP_I"/>
</dbReference>
<evidence type="ECO:0000256" key="3">
    <source>
        <dbReference type="ARBA" id="ARBA00023163"/>
    </source>
</evidence>
<dbReference type="RefSeq" id="WP_047529382.1">
    <property type="nucleotide sequence ID" value="NZ_CCEH01000003.1"/>
</dbReference>
<dbReference type="Pfam" id="PF13377">
    <property type="entry name" value="Peripla_BP_3"/>
    <property type="match status" value="1"/>
</dbReference>
<dbReference type="Pfam" id="PF00356">
    <property type="entry name" value="LacI"/>
    <property type="match status" value="1"/>
</dbReference>
<dbReference type="InterPro" id="IPR001387">
    <property type="entry name" value="Cro/C1-type_HTH"/>
</dbReference>
<evidence type="ECO:0000256" key="2">
    <source>
        <dbReference type="ARBA" id="ARBA00023125"/>
    </source>
</evidence>
<evidence type="ECO:0000313" key="7">
    <source>
        <dbReference type="Proteomes" id="UP000044616"/>
    </source>
</evidence>
<keyword evidence="2" id="KW-0238">DNA-binding</keyword>
<evidence type="ECO:0000256" key="1">
    <source>
        <dbReference type="ARBA" id="ARBA00023015"/>
    </source>
</evidence>
<dbReference type="InterPro" id="IPR046335">
    <property type="entry name" value="LacI/GalR-like_sensor"/>
</dbReference>
<dbReference type="PANTHER" id="PTHR30146:SF109">
    <property type="entry name" value="HTH-TYPE TRANSCRIPTIONAL REGULATOR GALS"/>
    <property type="match status" value="1"/>
</dbReference>
<dbReference type="PROSITE" id="PS50943">
    <property type="entry name" value="HTH_CROC1"/>
    <property type="match status" value="1"/>
</dbReference>
<evidence type="ECO:0000259" key="5">
    <source>
        <dbReference type="PROSITE" id="PS50943"/>
    </source>
</evidence>
<dbReference type="Gene3D" id="1.10.260.40">
    <property type="entry name" value="lambda repressor-like DNA-binding domains"/>
    <property type="match status" value="1"/>
</dbReference>
<dbReference type="GO" id="GO:0003700">
    <property type="term" value="F:DNA-binding transcription factor activity"/>
    <property type="evidence" value="ECO:0007669"/>
    <property type="project" value="TreeGrafter"/>
</dbReference>
<name>A0A077UGD7_9STAP</name>
<protein>
    <submittedName>
        <fullName evidence="6">Maltose operon transcriptional repressor</fullName>
    </submittedName>
</protein>
<dbReference type="EMBL" id="CCEH01000003">
    <property type="protein sequence ID" value="CDR27305.1"/>
    <property type="molecule type" value="Genomic_DNA"/>
</dbReference>
<evidence type="ECO:0000259" key="4">
    <source>
        <dbReference type="PROSITE" id="PS50932"/>
    </source>
</evidence>
<proteinExistence type="predicted"/>
<dbReference type="GO" id="GO:0000976">
    <property type="term" value="F:transcription cis-regulatory region binding"/>
    <property type="evidence" value="ECO:0007669"/>
    <property type="project" value="TreeGrafter"/>
</dbReference>
<dbReference type="PANTHER" id="PTHR30146">
    <property type="entry name" value="LACI-RELATED TRANSCRIPTIONAL REPRESSOR"/>
    <property type="match status" value="1"/>
</dbReference>
<dbReference type="CDD" id="cd01392">
    <property type="entry name" value="HTH_LacI"/>
    <property type="match status" value="1"/>
</dbReference>
<feature type="domain" description="HTH cro/C1-type" evidence="5">
    <location>
        <begin position="3"/>
        <end position="46"/>
    </location>
</feature>
<dbReference type="Proteomes" id="UP000044616">
    <property type="component" value="Unassembled WGS sequence"/>
</dbReference>
<dbReference type="CDD" id="cd06294">
    <property type="entry name" value="PBP1_MalR-like"/>
    <property type="match status" value="1"/>
</dbReference>
<feature type="domain" description="HTH lacI-type" evidence="4">
    <location>
        <begin position="2"/>
        <end position="56"/>
    </location>
</feature>
<dbReference type="PRINTS" id="PR00036">
    <property type="entry name" value="HTHLACI"/>
</dbReference>
<organism evidence="6 7">
    <name type="scientific">Staphylococcus schweitzeri</name>
    <dbReference type="NCBI Taxonomy" id="1654388"/>
    <lineage>
        <taxon>Bacteria</taxon>
        <taxon>Bacillati</taxon>
        <taxon>Bacillota</taxon>
        <taxon>Bacilli</taxon>
        <taxon>Bacillales</taxon>
        <taxon>Staphylococcaceae</taxon>
        <taxon>Staphylococcus</taxon>
    </lineage>
</organism>
<reference evidence="6 7" key="1">
    <citation type="submission" date="2014-05" db="EMBL/GenBank/DDBJ databases">
        <authorList>
            <person name="Aslett A.Martin."/>
            <person name="De Silva Nishadi"/>
        </authorList>
    </citation>
    <scope>NUCLEOTIDE SEQUENCE [LARGE SCALE GENOMIC DNA]</scope>
</reference>
<dbReference type="Gene3D" id="3.40.50.2300">
    <property type="match status" value="2"/>
</dbReference>
<dbReference type="SUPFAM" id="SSF53822">
    <property type="entry name" value="Periplasmic binding protein-like I"/>
    <property type="match status" value="1"/>
</dbReference>
<dbReference type="PROSITE" id="PS00356">
    <property type="entry name" value="HTH_LACI_1"/>
    <property type="match status" value="1"/>
</dbReference>
<dbReference type="InterPro" id="IPR010982">
    <property type="entry name" value="Lambda_DNA-bd_dom_sf"/>
</dbReference>
<gene>
    <name evidence="6" type="primary">malR</name>
    <name evidence="6" type="ORF">ERS140147_00455</name>
</gene>